<reference evidence="3 4" key="1">
    <citation type="submission" date="2019-06" db="EMBL/GenBank/DDBJ databases">
        <title>Genome sequence of Litorilinea aerophila BAA-2444.</title>
        <authorList>
            <person name="Maclea K.S."/>
            <person name="Maurais E.G."/>
            <person name="Iannazzi L.C."/>
        </authorList>
    </citation>
    <scope>NUCLEOTIDE SEQUENCE [LARGE SCALE GENOMIC DNA]</scope>
    <source>
        <strain evidence="3 4">ATCC BAA-2444</strain>
    </source>
</reference>
<evidence type="ECO:0000259" key="2">
    <source>
        <dbReference type="PROSITE" id="PS50933"/>
    </source>
</evidence>
<organism evidence="3 4">
    <name type="scientific">Litorilinea aerophila</name>
    <dbReference type="NCBI Taxonomy" id="1204385"/>
    <lineage>
        <taxon>Bacteria</taxon>
        <taxon>Bacillati</taxon>
        <taxon>Chloroflexota</taxon>
        <taxon>Caldilineae</taxon>
        <taxon>Caldilineales</taxon>
        <taxon>Caldilineaceae</taxon>
        <taxon>Litorilinea</taxon>
    </lineage>
</organism>
<keyword evidence="1" id="KW-0732">Signal</keyword>
<dbReference type="OrthoDB" id="571052at2"/>
<proteinExistence type="predicted"/>
<sequence>MNHRFWRFAILIALVVAAFSVPATALAGKKVYKAALSTKNELHDVVDSNARGRGVFAIFADGQLHFQVQVRNLSGPVTGAHLHGPATAAQNAGVLVTLCGNPQPGVYATCETTDGVFSVDGVITSQLLAQLGLKPKDLMEYLDNGLVYINVHTAQNPAGEARGQLIPQ</sequence>
<dbReference type="Pfam" id="PF07452">
    <property type="entry name" value="CHRD"/>
    <property type="match status" value="1"/>
</dbReference>
<accession>A0A540VFP1</accession>
<dbReference type="SMART" id="SM00754">
    <property type="entry name" value="CHRD"/>
    <property type="match status" value="1"/>
</dbReference>
<feature type="domain" description="CHRD" evidence="2">
    <location>
        <begin position="28"/>
        <end position="168"/>
    </location>
</feature>
<gene>
    <name evidence="3" type="ORF">FKZ61_11760</name>
</gene>
<dbReference type="PROSITE" id="PS50933">
    <property type="entry name" value="CHRD"/>
    <property type="match status" value="1"/>
</dbReference>
<name>A0A540VFP1_9CHLR</name>
<evidence type="ECO:0000313" key="4">
    <source>
        <dbReference type="Proteomes" id="UP000317371"/>
    </source>
</evidence>
<dbReference type="Proteomes" id="UP000317371">
    <property type="component" value="Unassembled WGS sequence"/>
</dbReference>
<feature type="signal peptide" evidence="1">
    <location>
        <begin position="1"/>
        <end position="25"/>
    </location>
</feature>
<dbReference type="InParanoid" id="A0A540VFP1"/>
<comment type="caution">
    <text evidence="3">The sequence shown here is derived from an EMBL/GenBank/DDBJ whole genome shotgun (WGS) entry which is preliminary data.</text>
</comment>
<evidence type="ECO:0000313" key="3">
    <source>
        <dbReference type="EMBL" id="TQE95512.1"/>
    </source>
</evidence>
<dbReference type="InterPro" id="IPR010895">
    <property type="entry name" value="CHRD"/>
</dbReference>
<evidence type="ECO:0000256" key="1">
    <source>
        <dbReference type="SAM" id="SignalP"/>
    </source>
</evidence>
<protein>
    <submittedName>
        <fullName evidence="3">CHRD domain-containing protein</fullName>
    </submittedName>
</protein>
<feature type="chain" id="PRO_5021856590" evidence="1">
    <location>
        <begin position="26"/>
        <end position="168"/>
    </location>
</feature>
<dbReference type="RefSeq" id="WP_141610331.1">
    <property type="nucleotide sequence ID" value="NZ_VIGC02000013.1"/>
</dbReference>
<dbReference type="EMBL" id="VIGC01000013">
    <property type="protein sequence ID" value="TQE95512.1"/>
    <property type="molecule type" value="Genomic_DNA"/>
</dbReference>
<keyword evidence="4" id="KW-1185">Reference proteome</keyword>
<dbReference type="AlphaFoldDB" id="A0A540VFP1"/>